<dbReference type="EMBL" id="BK002288">
    <property type="protein sequence ID" value="DAA03131.1"/>
    <property type="molecule type" value="Genomic_DNA"/>
</dbReference>
<proteinExistence type="predicted"/>
<accession>Q6IKS8</accession>
<feature type="compositionally biased region" description="Basic and acidic residues" evidence="1">
    <location>
        <begin position="91"/>
        <end position="104"/>
    </location>
</feature>
<name>Q6IKS8_DROME</name>
<protein>
    <submittedName>
        <fullName evidence="2">HDC11536</fullName>
    </submittedName>
</protein>
<evidence type="ECO:0000256" key="1">
    <source>
        <dbReference type="SAM" id="MobiDB-lite"/>
    </source>
</evidence>
<feature type="region of interest" description="Disordered" evidence="1">
    <location>
        <begin position="71"/>
        <end position="104"/>
    </location>
</feature>
<organism evidence="2">
    <name type="scientific">Drosophila melanogaster</name>
    <name type="common">Fruit fly</name>
    <dbReference type="NCBI Taxonomy" id="7227"/>
    <lineage>
        <taxon>Eukaryota</taxon>
        <taxon>Metazoa</taxon>
        <taxon>Ecdysozoa</taxon>
        <taxon>Arthropoda</taxon>
        <taxon>Hexapoda</taxon>
        <taxon>Insecta</taxon>
        <taxon>Pterygota</taxon>
        <taxon>Neoptera</taxon>
        <taxon>Endopterygota</taxon>
        <taxon>Diptera</taxon>
        <taxon>Brachycera</taxon>
        <taxon>Muscomorpha</taxon>
        <taxon>Ephydroidea</taxon>
        <taxon>Drosophilidae</taxon>
        <taxon>Drosophila</taxon>
        <taxon>Sophophora</taxon>
    </lineage>
</organism>
<sequence length="104" mass="11946">MTFATVRRIQHFIQQSQQSFSQPTPINPHQDRHSRQTCTLRFYADKLPVIPTLPPISFGCRVSCSGPRLRRDLEDLESGPGSERTQTQDPARPERVRRDRAAFA</sequence>
<gene>
    <name evidence="2" type="ORF">HDC11536</name>
</gene>
<evidence type="ECO:0000313" key="2">
    <source>
        <dbReference type="EMBL" id="DAA03131.1"/>
    </source>
</evidence>
<feature type="region of interest" description="Disordered" evidence="1">
    <location>
        <begin position="14"/>
        <end position="33"/>
    </location>
</feature>
<reference evidence="2" key="1">
    <citation type="journal article" date="2003" name="Genome Biol.">
        <title>An integrated gene annotation and transcriptional profiling approach towards the full gene content of the Drosophila genome.</title>
        <authorList>
            <person name="Hild M."/>
            <person name="Beckmann B."/>
            <person name="Haas S.A."/>
            <person name="Koch B."/>
            <person name="Solovyev V."/>
            <person name="Busold C."/>
            <person name="Fellenberg K."/>
            <person name="Boutros M."/>
            <person name="Vingron M."/>
            <person name="Sauer F."/>
            <person name="Hoheisel J.D."/>
            <person name="Paro R."/>
        </authorList>
    </citation>
    <scope>NUCLEOTIDE SEQUENCE</scope>
</reference>
<dbReference type="AlphaFoldDB" id="Q6IKS8"/>